<dbReference type="GeneID" id="40331421"/>
<gene>
    <name evidence="1" type="ORF">TraAM80_07488</name>
</gene>
<evidence type="ECO:0000313" key="2">
    <source>
        <dbReference type="Proteomes" id="UP000283634"/>
    </source>
</evidence>
<dbReference type="Proteomes" id="UP000283634">
    <property type="component" value="Unassembled WGS sequence"/>
</dbReference>
<comment type="caution">
    <text evidence="1">The sequence shown here is derived from an EMBL/GenBank/DDBJ whole genome shotgun (WGS) entry which is preliminary data.</text>
</comment>
<accession>A0A3R7MDI1</accession>
<organism evidence="1 2">
    <name type="scientific">Trypanosoma rangeli</name>
    <dbReference type="NCBI Taxonomy" id="5698"/>
    <lineage>
        <taxon>Eukaryota</taxon>
        <taxon>Discoba</taxon>
        <taxon>Euglenozoa</taxon>
        <taxon>Kinetoplastea</taxon>
        <taxon>Metakinetoplastina</taxon>
        <taxon>Trypanosomatida</taxon>
        <taxon>Trypanosomatidae</taxon>
        <taxon>Trypanosoma</taxon>
        <taxon>Herpetosoma</taxon>
    </lineage>
</organism>
<name>A0A3R7MDI1_TRYRA</name>
<proteinExistence type="predicted"/>
<dbReference type="OrthoDB" id="263256at2759"/>
<keyword evidence="2" id="KW-1185">Reference proteome</keyword>
<dbReference type="AlphaFoldDB" id="A0A3R7MDI1"/>
<evidence type="ECO:0000313" key="1">
    <source>
        <dbReference type="EMBL" id="RNF00584.1"/>
    </source>
</evidence>
<reference evidence="1 2" key="1">
    <citation type="journal article" date="2018" name="BMC Genomics">
        <title>Genomic comparison of Trypanosoma conorhini and Trypanosoma rangeli to Trypanosoma cruzi strains of high and low virulence.</title>
        <authorList>
            <person name="Bradwell K.R."/>
            <person name="Koparde V.N."/>
            <person name="Matveyev A.V."/>
            <person name="Serrano M.G."/>
            <person name="Alves J.M."/>
            <person name="Parikh H."/>
            <person name="Huang B."/>
            <person name="Lee V."/>
            <person name="Espinosa-Alvarez O."/>
            <person name="Ortiz P.A."/>
            <person name="Costa-Martins A.G."/>
            <person name="Teixeira M.M."/>
            <person name="Buck G.A."/>
        </authorList>
    </citation>
    <scope>NUCLEOTIDE SEQUENCE [LARGE SCALE GENOMIC DNA]</scope>
    <source>
        <strain evidence="1 2">AM80</strain>
    </source>
</reference>
<sequence length="124" mass="14246">MEHFNWLNPVANTIPAHHPELPDATIATLIRGDRRVFCDCVALPYRYRQRMVSGDDDHHAKLVGVLWRKRPLSGQNTEEALYLHDSTNNILVVEDMRSVCHVFSSDGVSPPAEHPLYWLARPRH</sequence>
<dbReference type="EMBL" id="MKGL01000317">
    <property type="protein sequence ID" value="RNF00584.1"/>
    <property type="molecule type" value="Genomic_DNA"/>
</dbReference>
<protein>
    <submittedName>
        <fullName evidence="1">Putative leucine-rich repeat protein (LRRP)</fullName>
    </submittedName>
</protein>
<dbReference type="RefSeq" id="XP_029235853.1">
    <property type="nucleotide sequence ID" value="XM_029384278.1"/>
</dbReference>